<accession>A0AAX6BJS5</accession>
<keyword evidence="1" id="KW-1133">Transmembrane helix</keyword>
<keyword evidence="1" id="KW-0812">Transmembrane</keyword>
<reference evidence="2" key="1">
    <citation type="journal article" date="2024" name="Appl Microbiol">
        <title>Effect of kuratsuki Bacillus and Priestia on Taste of Sake.</title>
        <authorList>
            <person name="Kobayashi K."/>
            <person name="Nishida H."/>
        </authorList>
    </citation>
    <scope>NUCLEOTIDE SEQUENCE</scope>
    <source>
        <strain evidence="2">B-12</strain>
    </source>
</reference>
<comment type="caution">
    <text evidence="2">The sequence shown here is derived from an EMBL/GenBank/DDBJ whole genome shotgun (WGS) entry which is preliminary data.</text>
</comment>
<name>A0AAX6BJS5_PRIMG</name>
<protein>
    <submittedName>
        <fullName evidence="2">Uncharacterized protein</fullName>
    </submittedName>
</protein>
<dbReference type="EMBL" id="BSYK01000001">
    <property type="protein sequence ID" value="GMG73994.1"/>
    <property type="molecule type" value="Genomic_DNA"/>
</dbReference>
<sequence>MDFIFNFIVEFIKTIIYGWLVLFAFEKLNVFQLEKKTKWIFILTLSLILGIIFALIDLL</sequence>
<feature type="transmembrane region" description="Helical" evidence="1">
    <location>
        <begin position="37"/>
        <end position="56"/>
    </location>
</feature>
<dbReference type="Proteomes" id="UP001165240">
    <property type="component" value="Unassembled WGS sequence"/>
</dbReference>
<feature type="transmembrane region" description="Helical" evidence="1">
    <location>
        <begin position="6"/>
        <end position="25"/>
    </location>
</feature>
<evidence type="ECO:0000256" key="1">
    <source>
        <dbReference type="SAM" id="Phobius"/>
    </source>
</evidence>
<organism evidence="2 3">
    <name type="scientific">Priestia megaterium</name>
    <name type="common">Bacillus megaterium</name>
    <dbReference type="NCBI Taxonomy" id="1404"/>
    <lineage>
        <taxon>Bacteria</taxon>
        <taxon>Bacillati</taxon>
        <taxon>Bacillota</taxon>
        <taxon>Bacilli</taxon>
        <taxon>Bacillales</taxon>
        <taxon>Bacillaceae</taxon>
        <taxon>Priestia</taxon>
    </lineage>
</organism>
<keyword evidence="1" id="KW-0472">Membrane</keyword>
<dbReference type="AlphaFoldDB" id="A0AAX6BJS5"/>
<proteinExistence type="predicted"/>
<evidence type="ECO:0000313" key="3">
    <source>
        <dbReference type="Proteomes" id="UP001165240"/>
    </source>
</evidence>
<gene>
    <name evidence="2" type="ORF">ShirakiTB12_24620</name>
</gene>
<evidence type="ECO:0000313" key="2">
    <source>
        <dbReference type="EMBL" id="GMG73994.1"/>
    </source>
</evidence>